<feature type="domain" description="GATA-type" evidence="3">
    <location>
        <begin position="670"/>
        <end position="716"/>
    </location>
</feature>
<feature type="compositionally biased region" description="Basic residues" evidence="2">
    <location>
        <begin position="88"/>
        <end position="101"/>
    </location>
</feature>
<protein>
    <recommendedName>
        <fullName evidence="3">GATA-type domain-containing protein</fullName>
    </recommendedName>
</protein>
<dbReference type="GO" id="GO:0006355">
    <property type="term" value="P:regulation of DNA-templated transcription"/>
    <property type="evidence" value="ECO:0007669"/>
    <property type="project" value="InterPro"/>
</dbReference>
<feature type="compositionally biased region" description="Pro residues" evidence="2">
    <location>
        <begin position="635"/>
        <end position="649"/>
    </location>
</feature>
<evidence type="ECO:0000313" key="4">
    <source>
        <dbReference type="EMBL" id="EKD01702.1"/>
    </source>
</evidence>
<dbReference type="GO" id="GO:0043565">
    <property type="term" value="F:sequence-specific DNA binding"/>
    <property type="evidence" value="ECO:0007669"/>
    <property type="project" value="InterPro"/>
</dbReference>
<evidence type="ECO:0000313" key="5">
    <source>
        <dbReference type="Proteomes" id="UP000006757"/>
    </source>
</evidence>
<keyword evidence="1" id="KW-0863">Zinc-finger</keyword>
<feature type="compositionally biased region" description="Low complexity" evidence="2">
    <location>
        <begin position="7"/>
        <end position="27"/>
    </location>
</feature>
<feature type="compositionally biased region" description="Low complexity" evidence="2">
    <location>
        <begin position="35"/>
        <end position="57"/>
    </location>
</feature>
<sequence length="828" mass="90783">MGRRRGSAAATRAKSSATTRTRTSPSSQPQPANVSSFSASASTVASSSAGGSGSRAAETLLTLNHGAGQGPSVSSLPKSQRRESIKFRDRRRGKERNRKKRAEAARAKHEPRHGDVSDPPLSDVTDVEGPERSVAGESSAAVPSEGADELNPLAQWLLDKLDGQRSSGYKGKDPFKIRSMSASSETFNGRTEALEAMPSTAEIKEWLLGKRPPFCVTDDIVESDLVHPQVQRLLNFEHRIRAAWVSPDLRDQIHFIDGTSTPASFPQHGPRNVRGVPLAFNLLKRTSLEEVALFTCVSLFEMNQEDGFQVDVDGIAGLMIWFAAPDVASCQPKYLTPGQKTGVMSEVESRRAWLVGEVAAQLLDEAPRIDTGSMPRNADGVPTLFFGPETPTKQIARLLCGALRRVEEFCGARHPLRSEDDEMAVYRFWLGVAKNQGYPRADGTIGVRDVATGLPLVIGWTNHPLAASMLAHSVHDKPFSFSGPDQNAVFEPWAVNRLRYFWRGSALLGFLDEMRDCILQFRDILVERGVLAPRRDLQTPGARLKALWRRNSYDPLEMAIEEPGRAARLQEEFFLHVSALSDKGKNGCRHCGRKALKSKDLCRLCNKRWIPVEQAQLAESIVASTGGGRAASATTPPPLGQPTLPPTSPTSPFKVCSGVEAAEGVTFSGLHLPRECGFCGTKRSSVWKLSPGMITMCRNCSEKARYRKNARGLDVPVINAQQMGLSMSLEVGTSTADLERTVVVAMEDEDEDEAEADEEVPTPYGPSWTFWSVDHLKYRARRERRELGTSGQLALPAVLGFWLVERLDRPQPSTAGQKLNAALDDFLH</sequence>
<dbReference type="PROSITE" id="PS50114">
    <property type="entry name" value="GATA_ZN_FINGER_2"/>
    <property type="match status" value="1"/>
</dbReference>
<feature type="region of interest" description="Disordered" evidence="2">
    <location>
        <begin position="1"/>
        <end position="147"/>
    </location>
</feature>
<dbReference type="InParanoid" id="K1VQM7"/>
<comment type="caution">
    <text evidence="4">The sequence shown here is derived from an EMBL/GenBank/DDBJ whole genome shotgun (WGS) entry which is preliminary data.</text>
</comment>
<dbReference type="InterPro" id="IPR000679">
    <property type="entry name" value="Znf_GATA"/>
</dbReference>
<proteinExistence type="predicted"/>
<evidence type="ECO:0000256" key="2">
    <source>
        <dbReference type="SAM" id="MobiDB-lite"/>
    </source>
</evidence>
<feature type="compositionally biased region" description="Basic and acidic residues" evidence="2">
    <location>
        <begin position="102"/>
        <end position="116"/>
    </location>
</feature>
<organism evidence="4 5">
    <name type="scientific">Trichosporon asahii var. asahii (strain CBS 8904)</name>
    <name type="common">Yeast</name>
    <dbReference type="NCBI Taxonomy" id="1220162"/>
    <lineage>
        <taxon>Eukaryota</taxon>
        <taxon>Fungi</taxon>
        <taxon>Dikarya</taxon>
        <taxon>Basidiomycota</taxon>
        <taxon>Agaricomycotina</taxon>
        <taxon>Tremellomycetes</taxon>
        <taxon>Trichosporonales</taxon>
        <taxon>Trichosporonaceae</taxon>
        <taxon>Trichosporon</taxon>
    </lineage>
</organism>
<dbReference type="GO" id="GO:0008270">
    <property type="term" value="F:zinc ion binding"/>
    <property type="evidence" value="ECO:0007669"/>
    <property type="project" value="UniProtKB-KW"/>
</dbReference>
<name>K1VQM7_TRIAC</name>
<dbReference type="Proteomes" id="UP000006757">
    <property type="component" value="Unassembled WGS sequence"/>
</dbReference>
<feature type="region of interest" description="Disordered" evidence="2">
    <location>
        <begin position="627"/>
        <end position="649"/>
    </location>
</feature>
<evidence type="ECO:0000256" key="1">
    <source>
        <dbReference type="PROSITE-ProRule" id="PRU00094"/>
    </source>
</evidence>
<dbReference type="EMBL" id="AMBO01000311">
    <property type="protein sequence ID" value="EKD01702.1"/>
    <property type="molecule type" value="Genomic_DNA"/>
</dbReference>
<evidence type="ECO:0000259" key="3">
    <source>
        <dbReference type="PROSITE" id="PS50114"/>
    </source>
</evidence>
<reference evidence="4 5" key="1">
    <citation type="journal article" date="2012" name="Eukaryot. Cell">
        <title>Genome sequence of the Trichosporon asahii environmental strain CBS 8904.</title>
        <authorList>
            <person name="Yang R.Y."/>
            <person name="Li H.T."/>
            <person name="Zhu H."/>
            <person name="Zhou G.P."/>
            <person name="Wang M."/>
            <person name="Wang L."/>
        </authorList>
    </citation>
    <scope>NUCLEOTIDE SEQUENCE [LARGE SCALE GENOMIC DNA]</scope>
    <source>
        <strain evidence="4 5">CBS 8904</strain>
    </source>
</reference>
<keyword evidence="5" id="KW-1185">Reference proteome</keyword>
<keyword evidence="1" id="KW-0479">Metal-binding</keyword>
<keyword evidence="1" id="KW-0862">Zinc</keyword>
<gene>
    <name evidence="4" type="ORF">A1Q2_03939</name>
</gene>
<accession>K1VQM7</accession>
<dbReference type="AlphaFoldDB" id="K1VQM7"/>
<dbReference type="HOGENOM" id="CLU_342301_0_0_1"/>